<evidence type="ECO:0000256" key="2">
    <source>
        <dbReference type="ARBA" id="ARBA00022801"/>
    </source>
</evidence>
<dbReference type="SUPFAM" id="SSF56988">
    <property type="entry name" value="Anthrax protective antigen"/>
    <property type="match status" value="1"/>
</dbReference>
<dbReference type="Gene3D" id="3.40.50.1700">
    <property type="entry name" value="Glycoside hydrolase family 3 C-terminal domain"/>
    <property type="match status" value="1"/>
</dbReference>
<dbReference type="RefSeq" id="WP_189410598.1">
    <property type="nucleotide sequence ID" value="NZ_BMYJ01000003.1"/>
</dbReference>
<dbReference type="Pfam" id="PF00933">
    <property type="entry name" value="Glyco_hydro_3"/>
    <property type="match status" value="1"/>
</dbReference>
<keyword evidence="2 7" id="KW-0378">Hydrolase</keyword>
<dbReference type="Proteomes" id="UP000638981">
    <property type="component" value="Unassembled WGS sequence"/>
</dbReference>
<dbReference type="InterPro" id="IPR013783">
    <property type="entry name" value="Ig-like_fold"/>
</dbReference>
<dbReference type="InterPro" id="IPR037524">
    <property type="entry name" value="PA14/GLEYA"/>
</dbReference>
<dbReference type="Pfam" id="PF01915">
    <property type="entry name" value="Glyco_hydro_3_C"/>
    <property type="match status" value="1"/>
</dbReference>
<dbReference type="PANTHER" id="PTHR42715:SF3">
    <property type="entry name" value="BETA-GLUCOSIDASE B-RELATED"/>
    <property type="match status" value="1"/>
</dbReference>
<dbReference type="FunFam" id="2.60.40.10:FF:000495">
    <property type="entry name" value="Periplasmic beta-glucosidase"/>
    <property type="match status" value="1"/>
</dbReference>
<evidence type="ECO:0000256" key="7">
    <source>
        <dbReference type="RuleBase" id="RU361161"/>
    </source>
</evidence>
<dbReference type="InterPro" id="IPR026891">
    <property type="entry name" value="Fn3-like"/>
</dbReference>
<keyword evidence="3 7" id="KW-0326">Glycosidase</keyword>
<dbReference type="InterPro" id="IPR011658">
    <property type="entry name" value="PA14_dom"/>
</dbReference>
<evidence type="ECO:0000256" key="4">
    <source>
        <dbReference type="ARBA" id="ARBA00031448"/>
    </source>
</evidence>
<dbReference type="Gene3D" id="2.60.120.260">
    <property type="entry name" value="Galactose-binding domain-like"/>
    <property type="match status" value="1"/>
</dbReference>
<dbReference type="InterPro" id="IPR019800">
    <property type="entry name" value="Glyco_hydro_3_AS"/>
</dbReference>
<dbReference type="SUPFAM" id="SSF51445">
    <property type="entry name" value="(Trans)glycosidases"/>
    <property type="match status" value="1"/>
</dbReference>
<dbReference type="SMART" id="SM00758">
    <property type="entry name" value="PA14"/>
    <property type="match status" value="1"/>
</dbReference>
<dbReference type="Gene3D" id="3.20.20.300">
    <property type="entry name" value="Glycoside hydrolase, family 3, N-terminal domain"/>
    <property type="match status" value="1"/>
</dbReference>
<evidence type="ECO:0000313" key="9">
    <source>
        <dbReference type="EMBL" id="GHC50281.1"/>
    </source>
</evidence>
<comment type="caution">
    <text evidence="9">The sequence shown here is derived from an EMBL/GenBank/DDBJ whole genome shotgun (WGS) entry which is preliminary data.</text>
</comment>
<name>A0A918TKI9_9RHOB</name>
<dbReference type="Pfam" id="PF14310">
    <property type="entry name" value="Fn3-like"/>
    <property type="match status" value="1"/>
</dbReference>
<dbReference type="GO" id="GO:0009251">
    <property type="term" value="P:glucan catabolic process"/>
    <property type="evidence" value="ECO:0007669"/>
    <property type="project" value="TreeGrafter"/>
</dbReference>
<gene>
    <name evidence="9" type="ORF">GCM10007315_10660</name>
</gene>
<dbReference type="SUPFAM" id="SSF52279">
    <property type="entry name" value="Beta-D-glucan exohydrolase, C-terminal domain"/>
    <property type="match status" value="1"/>
</dbReference>
<dbReference type="PANTHER" id="PTHR42715">
    <property type="entry name" value="BETA-GLUCOSIDASE"/>
    <property type="match status" value="1"/>
</dbReference>
<dbReference type="PRINTS" id="PR00133">
    <property type="entry name" value="GLHYDRLASE3"/>
</dbReference>
<dbReference type="GO" id="GO:0008422">
    <property type="term" value="F:beta-glucosidase activity"/>
    <property type="evidence" value="ECO:0007669"/>
    <property type="project" value="UniProtKB-ARBA"/>
</dbReference>
<keyword evidence="10" id="KW-1185">Reference proteome</keyword>
<evidence type="ECO:0000256" key="5">
    <source>
        <dbReference type="ARBA" id="ARBA00032194"/>
    </source>
</evidence>
<dbReference type="AlphaFoldDB" id="A0A918TKI9"/>
<proteinExistence type="inferred from homology"/>
<dbReference type="PROSITE" id="PS51820">
    <property type="entry name" value="PA14"/>
    <property type="match status" value="1"/>
</dbReference>
<dbReference type="InterPro" id="IPR050288">
    <property type="entry name" value="Cellulose_deg_GH3"/>
</dbReference>
<dbReference type="EMBL" id="BMYJ01000003">
    <property type="protein sequence ID" value="GHC50281.1"/>
    <property type="molecule type" value="Genomic_DNA"/>
</dbReference>
<protein>
    <recommendedName>
        <fullName evidence="6">Beta-D-glucoside glucohydrolase</fullName>
    </recommendedName>
    <alternativeName>
        <fullName evidence="4">Cellobiase</fullName>
    </alternativeName>
    <alternativeName>
        <fullName evidence="5">Gentiobiase</fullName>
    </alternativeName>
</protein>
<dbReference type="InterPro" id="IPR036881">
    <property type="entry name" value="Glyco_hydro_3_C_sf"/>
</dbReference>
<dbReference type="Pfam" id="PF07691">
    <property type="entry name" value="PA14"/>
    <property type="match status" value="1"/>
</dbReference>
<accession>A0A918TKI9</accession>
<dbReference type="InterPro" id="IPR002772">
    <property type="entry name" value="Glyco_hydro_3_C"/>
</dbReference>
<organism evidence="9 10">
    <name type="scientific">Neogemmobacter tilapiae</name>
    <dbReference type="NCBI Taxonomy" id="875041"/>
    <lineage>
        <taxon>Bacteria</taxon>
        <taxon>Pseudomonadati</taxon>
        <taxon>Pseudomonadota</taxon>
        <taxon>Alphaproteobacteria</taxon>
        <taxon>Rhodobacterales</taxon>
        <taxon>Paracoccaceae</taxon>
        <taxon>Neogemmobacter</taxon>
    </lineage>
</organism>
<evidence type="ECO:0000313" key="10">
    <source>
        <dbReference type="Proteomes" id="UP000638981"/>
    </source>
</evidence>
<dbReference type="InterPro" id="IPR017853">
    <property type="entry name" value="GH"/>
</dbReference>
<evidence type="ECO:0000259" key="8">
    <source>
        <dbReference type="PROSITE" id="PS51820"/>
    </source>
</evidence>
<comment type="similarity">
    <text evidence="1 7">Belongs to the glycosyl hydrolase 3 family.</text>
</comment>
<evidence type="ECO:0000256" key="1">
    <source>
        <dbReference type="ARBA" id="ARBA00005336"/>
    </source>
</evidence>
<feature type="domain" description="PA14" evidence="8">
    <location>
        <begin position="388"/>
        <end position="537"/>
    </location>
</feature>
<reference evidence="9" key="2">
    <citation type="submission" date="2020-09" db="EMBL/GenBank/DDBJ databases">
        <authorList>
            <person name="Sun Q."/>
            <person name="Kim S."/>
        </authorList>
    </citation>
    <scope>NUCLEOTIDE SEQUENCE</scope>
    <source>
        <strain evidence="9">KCTC 23310</strain>
    </source>
</reference>
<sequence length="817" mass="87216">MTPESRISELADAMTLAEQVSLLSGSDFWSLPAVERLSIGKLRVTDGPNGARGGGSLIGGVKSAAFPVGIALGATWNPDLLHQIGQALADEVKSKNAHVLLAPTVNIHRNQTNGRNFECYSEDPILTAELAVGYITGLQSQGIGATIKHFAGNESEIQRTTMSSDVDERTLREVYLVPFEAAVKRAKTWAVMSSYNRLNGTYTSEHGWLLNTVLRGDWGFDGVVMSDWFGSHSTAPSILNGLDLEMPGPARDRGEKLIAAVESGEVPAGVIRQRVINILRLMARTGALDDHRPFSESANDRPEHRALIRKAGAESAVLLQNNGLLPLTNPGKIAVIGPNAAVAQIMGGGSAQLNAHYRVSPLDGLTAALGADRVIHATGCDNGKFQPILQTPLKMALYPTTDLSGEPTTVQDLTEAQGFWFGEIAPGIDAAHFSARITGQFTAPKAGTWRLGLRVAGLARIRVDGVQVAEAWETWTKGTTFFEEGCEEVLADLPLTAGQTIQIEIDLSSKPSANLAFTALAVGLGLPTGQAEIDEAVAAARAADVAIVCVGRDASWDTEGADLPGISLPGGQVSLIRAVAAANPRTVVVLQTGGPVEMPWTGEVAAIVQAWYPGQEAGNAIADVLLGQAEPGGRLPQSFPVRYEDGVTFTQDPEIYPGLDGHVRYEEGVFIGYRHHDKTGTDPLWPFGFGLSYTNFDISDLTIGPIDAEGNFQATLKVTNTGDRAGSEVIQLYLTPAPCPVPRPKRELKAFAKVHLKPGETQTVTLSLDARAFAWFDTQTRRWIASAGTYGVEIGRNAMDLPLQGRITLAETIIRLP</sequence>
<evidence type="ECO:0000256" key="3">
    <source>
        <dbReference type="ARBA" id="ARBA00023295"/>
    </source>
</evidence>
<dbReference type="Gene3D" id="2.60.40.10">
    <property type="entry name" value="Immunoglobulins"/>
    <property type="match status" value="1"/>
</dbReference>
<evidence type="ECO:0000256" key="6">
    <source>
        <dbReference type="ARBA" id="ARBA00032594"/>
    </source>
</evidence>
<dbReference type="InterPro" id="IPR001764">
    <property type="entry name" value="Glyco_hydro_3_N"/>
</dbReference>
<dbReference type="SMART" id="SM01217">
    <property type="entry name" value="Fn3_like"/>
    <property type="match status" value="1"/>
</dbReference>
<dbReference type="InterPro" id="IPR036962">
    <property type="entry name" value="Glyco_hydro_3_N_sf"/>
</dbReference>
<dbReference type="PROSITE" id="PS00775">
    <property type="entry name" value="GLYCOSYL_HYDROL_F3"/>
    <property type="match status" value="1"/>
</dbReference>
<reference evidence="9" key="1">
    <citation type="journal article" date="2014" name="Int. J. Syst. Evol. Microbiol.">
        <title>Complete genome sequence of Corynebacterium casei LMG S-19264T (=DSM 44701T), isolated from a smear-ripened cheese.</title>
        <authorList>
            <consortium name="US DOE Joint Genome Institute (JGI-PGF)"/>
            <person name="Walter F."/>
            <person name="Albersmeier A."/>
            <person name="Kalinowski J."/>
            <person name="Ruckert C."/>
        </authorList>
    </citation>
    <scope>NUCLEOTIDE SEQUENCE</scope>
    <source>
        <strain evidence="9">KCTC 23310</strain>
    </source>
</reference>